<name>A0A4P2QH42_SORCE</name>
<dbReference type="EMBL" id="CP012672">
    <property type="protein sequence ID" value="AUX28848.1"/>
    <property type="molecule type" value="Genomic_DNA"/>
</dbReference>
<sequence length="319" mass="32660">MSDPRSTAEPPPSDGAKGPLVHRGRGERPMPVLAAAGWTAAVTFVFVCLLGVLALLRPAPGGAAGSPPPAPRLDVVGSFACQAAAYLLGLLGVRRVHAPRAKARELLGVRGTHAAFYPLAVALGFALEPPVTALYEAIERRFPSGISDARLVQAFVEASALDRIAFGLIFIALGPALEEAFFRGALARPMRLVHGAPVVVATTAALFGAAHGEWQKLLPIALFGAALGVVRVASGSLLPPIVMHGTYNAIQCFALLSAGGADPAFEVPAASGAALPEIASIPGWLVAVSSACALVLTALACALGNRAEGAARAREEDLR</sequence>
<organism evidence="4 5">
    <name type="scientific">Sorangium cellulosum</name>
    <name type="common">Polyangium cellulosum</name>
    <dbReference type="NCBI Taxonomy" id="56"/>
    <lineage>
        <taxon>Bacteria</taxon>
        <taxon>Pseudomonadati</taxon>
        <taxon>Myxococcota</taxon>
        <taxon>Polyangia</taxon>
        <taxon>Polyangiales</taxon>
        <taxon>Polyangiaceae</taxon>
        <taxon>Sorangium</taxon>
    </lineage>
</organism>
<dbReference type="GO" id="GO:0080120">
    <property type="term" value="P:CAAX-box protein maturation"/>
    <property type="evidence" value="ECO:0007669"/>
    <property type="project" value="UniProtKB-ARBA"/>
</dbReference>
<feature type="region of interest" description="Disordered" evidence="1">
    <location>
        <begin position="1"/>
        <end position="24"/>
    </location>
</feature>
<feature type="transmembrane region" description="Helical" evidence="2">
    <location>
        <begin position="32"/>
        <end position="55"/>
    </location>
</feature>
<feature type="transmembrane region" description="Helical" evidence="2">
    <location>
        <begin position="281"/>
        <end position="304"/>
    </location>
</feature>
<evidence type="ECO:0000256" key="1">
    <source>
        <dbReference type="SAM" id="MobiDB-lite"/>
    </source>
</evidence>
<feature type="transmembrane region" description="Helical" evidence="2">
    <location>
        <begin position="164"/>
        <end position="185"/>
    </location>
</feature>
<accession>A0A4P2QH42</accession>
<dbReference type="InterPro" id="IPR003675">
    <property type="entry name" value="Rce1/LyrA-like_dom"/>
</dbReference>
<reference evidence="4 5" key="1">
    <citation type="submission" date="2015-09" db="EMBL/GenBank/DDBJ databases">
        <title>Sorangium comparison.</title>
        <authorList>
            <person name="Zaburannyi N."/>
            <person name="Bunk B."/>
            <person name="Overmann J."/>
            <person name="Mueller R."/>
        </authorList>
    </citation>
    <scope>NUCLEOTIDE SEQUENCE [LARGE SCALE GENOMIC DNA]</scope>
    <source>
        <strain evidence="4 5">So ce836</strain>
    </source>
</reference>
<keyword evidence="2" id="KW-0472">Membrane</keyword>
<keyword evidence="2" id="KW-0812">Transmembrane</keyword>
<feature type="domain" description="CAAX prenyl protease 2/Lysostaphin resistance protein A-like" evidence="3">
    <location>
        <begin position="164"/>
        <end position="250"/>
    </location>
</feature>
<evidence type="ECO:0000313" key="4">
    <source>
        <dbReference type="EMBL" id="AUX28848.1"/>
    </source>
</evidence>
<proteinExistence type="predicted"/>
<evidence type="ECO:0000256" key="2">
    <source>
        <dbReference type="SAM" id="Phobius"/>
    </source>
</evidence>
<feature type="transmembrane region" description="Helical" evidence="2">
    <location>
        <begin position="114"/>
        <end position="135"/>
    </location>
</feature>
<dbReference type="Proteomes" id="UP000295497">
    <property type="component" value="Chromosome"/>
</dbReference>
<dbReference type="GO" id="GO:0004175">
    <property type="term" value="F:endopeptidase activity"/>
    <property type="evidence" value="ECO:0007669"/>
    <property type="project" value="UniProtKB-ARBA"/>
</dbReference>
<dbReference type="RefSeq" id="WP_129573118.1">
    <property type="nucleotide sequence ID" value="NZ_CP012672.1"/>
</dbReference>
<feature type="transmembrane region" description="Helical" evidence="2">
    <location>
        <begin position="241"/>
        <end position="261"/>
    </location>
</feature>
<evidence type="ECO:0000313" key="5">
    <source>
        <dbReference type="Proteomes" id="UP000295497"/>
    </source>
</evidence>
<feature type="transmembrane region" description="Helical" evidence="2">
    <location>
        <begin position="192"/>
        <end position="211"/>
    </location>
</feature>
<feature type="transmembrane region" description="Helical" evidence="2">
    <location>
        <begin position="75"/>
        <end position="93"/>
    </location>
</feature>
<feature type="transmembrane region" description="Helical" evidence="2">
    <location>
        <begin position="217"/>
        <end position="234"/>
    </location>
</feature>
<dbReference type="AlphaFoldDB" id="A0A4P2QH42"/>
<evidence type="ECO:0000259" key="3">
    <source>
        <dbReference type="Pfam" id="PF02517"/>
    </source>
</evidence>
<dbReference type="PANTHER" id="PTHR43592">
    <property type="entry name" value="CAAX AMINO TERMINAL PROTEASE"/>
    <property type="match status" value="1"/>
</dbReference>
<dbReference type="Pfam" id="PF02517">
    <property type="entry name" value="Rce1-like"/>
    <property type="match status" value="1"/>
</dbReference>
<keyword evidence="2" id="KW-1133">Transmembrane helix</keyword>
<dbReference type="PANTHER" id="PTHR43592:SF15">
    <property type="entry name" value="CAAX AMINO TERMINAL PROTEASE FAMILY PROTEIN"/>
    <property type="match status" value="1"/>
</dbReference>
<protein>
    <recommendedName>
        <fullName evidence="3">CAAX prenyl protease 2/Lysostaphin resistance protein A-like domain-containing protein</fullName>
    </recommendedName>
</protein>
<gene>
    <name evidence="4" type="ORF">SOCE836_009330</name>
</gene>